<organism evidence="1 2">
    <name type="scientific">Ranatra chinensis</name>
    <dbReference type="NCBI Taxonomy" id="642074"/>
    <lineage>
        <taxon>Eukaryota</taxon>
        <taxon>Metazoa</taxon>
        <taxon>Ecdysozoa</taxon>
        <taxon>Arthropoda</taxon>
        <taxon>Hexapoda</taxon>
        <taxon>Insecta</taxon>
        <taxon>Pterygota</taxon>
        <taxon>Neoptera</taxon>
        <taxon>Paraneoptera</taxon>
        <taxon>Hemiptera</taxon>
        <taxon>Heteroptera</taxon>
        <taxon>Panheteroptera</taxon>
        <taxon>Nepomorpha</taxon>
        <taxon>Nepidae</taxon>
        <taxon>Ranatrinae</taxon>
        <taxon>Ranatra</taxon>
    </lineage>
</organism>
<accession>A0ABD0YFD0</accession>
<dbReference type="Proteomes" id="UP001558652">
    <property type="component" value="Unassembled WGS sequence"/>
</dbReference>
<protein>
    <submittedName>
        <fullName evidence="1">Uncharacterized protein</fullName>
    </submittedName>
</protein>
<dbReference type="PANTHER" id="PTHR46474:SF1">
    <property type="entry name" value="TWO PORE CHANNEL PROTEIN 1"/>
    <property type="match status" value="1"/>
</dbReference>
<gene>
    <name evidence="1" type="ORF">AAG570_012951</name>
</gene>
<dbReference type="EMBL" id="JBFDAA010000008">
    <property type="protein sequence ID" value="KAL1130008.1"/>
    <property type="molecule type" value="Genomic_DNA"/>
</dbReference>
<sequence>MPSTGVPDRDGYSKFNDNSVNIDDSFYSPTLGNTWRNNCEDVPNEIGSRSSLNRDCLIQEGLQTSVTNVEMHWNMNYHEAAIYLELPVGVHGTVELVALSVIGIELAMKLRWIGWTALLKHKRTMLKLSVRVPSNPFVDVQPKVVDMVGGRNRDIVKLNGGDRIVV</sequence>
<evidence type="ECO:0000313" key="1">
    <source>
        <dbReference type="EMBL" id="KAL1130008.1"/>
    </source>
</evidence>
<dbReference type="AlphaFoldDB" id="A0ABD0YFD0"/>
<dbReference type="InterPro" id="IPR028801">
    <property type="entry name" value="TPC1_animal"/>
</dbReference>
<name>A0ABD0YFD0_9HEMI</name>
<dbReference type="PANTHER" id="PTHR46474">
    <property type="entry name" value="TWO PORE CALCIUM CHANNEL PROTEIN 1"/>
    <property type="match status" value="1"/>
</dbReference>
<comment type="caution">
    <text evidence="1">The sequence shown here is derived from an EMBL/GenBank/DDBJ whole genome shotgun (WGS) entry which is preliminary data.</text>
</comment>
<reference evidence="1 2" key="1">
    <citation type="submission" date="2024-07" db="EMBL/GenBank/DDBJ databases">
        <title>Chromosome-level genome assembly of the water stick insect Ranatra chinensis (Heteroptera: Nepidae).</title>
        <authorList>
            <person name="Liu X."/>
        </authorList>
    </citation>
    <scope>NUCLEOTIDE SEQUENCE [LARGE SCALE GENOMIC DNA]</scope>
    <source>
        <strain evidence="1">Cailab_2021Rc</strain>
        <tissue evidence="1">Muscle</tissue>
    </source>
</reference>
<keyword evidence="2" id="KW-1185">Reference proteome</keyword>
<evidence type="ECO:0000313" key="2">
    <source>
        <dbReference type="Proteomes" id="UP001558652"/>
    </source>
</evidence>
<proteinExistence type="predicted"/>